<keyword evidence="4" id="KW-1185">Reference proteome</keyword>
<dbReference type="AlphaFoldDB" id="A0A9N8KWP0"/>
<organism evidence="3 4">
    <name type="scientific">Aureobasidium uvarum</name>
    <dbReference type="NCBI Taxonomy" id="2773716"/>
    <lineage>
        <taxon>Eukaryota</taxon>
        <taxon>Fungi</taxon>
        <taxon>Dikarya</taxon>
        <taxon>Ascomycota</taxon>
        <taxon>Pezizomycotina</taxon>
        <taxon>Dothideomycetes</taxon>
        <taxon>Dothideomycetidae</taxon>
        <taxon>Dothideales</taxon>
        <taxon>Saccotheciaceae</taxon>
        <taxon>Aureobasidium</taxon>
    </lineage>
</organism>
<feature type="transmembrane region" description="Helical" evidence="2">
    <location>
        <begin position="145"/>
        <end position="167"/>
    </location>
</feature>
<proteinExistence type="predicted"/>
<feature type="transmembrane region" description="Helical" evidence="2">
    <location>
        <begin position="76"/>
        <end position="93"/>
    </location>
</feature>
<evidence type="ECO:0000256" key="1">
    <source>
        <dbReference type="SAM" id="MobiDB-lite"/>
    </source>
</evidence>
<feature type="compositionally biased region" description="Acidic residues" evidence="1">
    <location>
        <begin position="289"/>
        <end position="298"/>
    </location>
</feature>
<comment type="caution">
    <text evidence="3">The sequence shown here is derived from an EMBL/GenBank/DDBJ whole genome shotgun (WGS) entry which is preliminary data.</text>
</comment>
<reference evidence="3" key="1">
    <citation type="submission" date="2020-06" db="EMBL/GenBank/DDBJ databases">
        <authorList>
            <person name="Onetto C."/>
        </authorList>
    </citation>
    <scope>NUCLEOTIDE SEQUENCE</scope>
</reference>
<evidence type="ECO:0000256" key="2">
    <source>
        <dbReference type="SAM" id="Phobius"/>
    </source>
</evidence>
<accession>A0A9N8KWP0</accession>
<keyword evidence="2" id="KW-0472">Membrane</keyword>
<dbReference type="OrthoDB" id="3898913at2759"/>
<evidence type="ECO:0000313" key="4">
    <source>
        <dbReference type="Proteomes" id="UP000745764"/>
    </source>
</evidence>
<feature type="transmembrane region" description="Helical" evidence="2">
    <location>
        <begin position="243"/>
        <end position="260"/>
    </location>
</feature>
<feature type="region of interest" description="Disordered" evidence="1">
    <location>
        <begin position="280"/>
        <end position="313"/>
    </location>
</feature>
<dbReference type="Proteomes" id="UP000745764">
    <property type="component" value="Unassembled WGS sequence"/>
</dbReference>
<keyword evidence="2" id="KW-1133">Transmembrane helix</keyword>
<keyword evidence="2" id="KW-0812">Transmembrane</keyword>
<protein>
    <submittedName>
        <fullName evidence="3">Uncharacterized protein</fullName>
    </submittedName>
</protein>
<gene>
    <name evidence="3" type="ORF">AWRI4620_LOCUS9321</name>
</gene>
<dbReference type="EMBL" id="CAINUL010000019">
    <property type="protein sequence ID" value="CAD0115066.1"/>
    <property type="molecule type" value="Genomic_DNA"/>
</dbReference>
<sequence length="313" mass="34245">MAFTITASVFRILIGIPIFLLGFRAIDILNRPFPLTHDLSTILSNQTLALELPGHSSISIAAAYVPASLYDHGRAAIFWGGLLALASAVAYAMEKAQHHIFSQLLALDEGVKTVPKGQKLKFHVQGVRSLDLTGWVNATGPRDTFMAWLFSIFAVVGVLYPIIFAGLQNFASDSVADQLQRFSTSGTMNSTVFGNSSTHGTYTLESWACQIVPLVSGPVNTTIPTRARAILSQSCRDAHTSRYLLLIMLPLTILMLLSIARPHWFTFTFGAEDKPAWTTVPLDNNDKDIDSDEDDDDPMAGFGGNARDQWQLD</sequence>
<evidence type="ECO:0000313" key="3">
    <source>
        <dbReference type="EMBL" id="CAD0115066.1"/>
    </source>
</evidence>
<feature type="transmembrane region" description="Helical" evidence="2">
    <location>
        <begin position="6"/>
        <end position="26"/>
    </location>
</feature>
<name>A0A9N8KWP0_9PEZI</name>